<proteinExistence type="predicted"/>
<name>A0AAV5W390_9BILA</name>
<sequence length="83" mass="9233">MTLRRNVLKTLDLLLRSSDFRRTNSSGAQLFRRTYLMICTLELIFLKKMGTSGSGSIAIRTSPTMSTTISSKIFLSLVEATAL</sequence>
<evidence type="ECO:0000313" key="1">
    <source>
        <dbReference type="EMBL" id="GMT26404.1"/>
    </source>
</evidence>
<organism evidence="1 2">
    <name type="scientific">Pristionchus fissidentatus</name>
    <dbReference type="NCBI Taxonomy" id="1538716"/>
    <lineage>
        <taxon>Eukaryota</taxon>
        <taxon>Metazoa</taxon>
        <taxon>Ecdysozoa</taxon>
        <taxon>Nematoda</taxon>
        <taxon>Chromadorea</taxon>
        <taxon>Rhabditida</taxon>
        <taxon>Rhabditina</taxon>
        <taxon>Diplogasteromorpha</taxon>
        <taxon>Diplogasteroidea</taxon>
        <taxon>Neodiplogasteridae</taxon>
        <taxon>Pristionchus</taxon>
    </lineage>
</organism>
<protein>
    <recommendedName>
        <fullName evidence="3">Ribosomal protein</fullName>
    </recommendedName>
</protein>
<gene>
    <name evidence="1" type="ORF">PFISCL1PPCAC_17701</name>
</gene>
<dbReference type="Proteomes" id="UP001432322">
    <property type="component" value="Unassembled WGS sequence"/>
</dbReference>
<dbReference type="EMBL" id="BTSY01000005">
    <property type="protein sequence ID" value="GMT26404.1"/>
    <property type="molecule type" value="Genomic_DNA"/>
</dbReference>
<accession>A0AAV5W390</accession>
<evidence type="ECO:0000313" key="2">
    <source>
        <dbReference type="Proteomes" id="UP001432322"/>
    </source>
</evidence>
<evidence type="ECO:0008006" key="3">
    <source>
        <dbReference type="Google" id="ProtNLM"/>
    </source>
</evidence>
<dbReference type="AlphaFoldDB" id="A0AAV5W390"/>
<reference evidence="1" key="1">
    <citation type="submission" date="2023-10" db="EMBL/GenBank/DDBJ databases">
        <title>Genome assembly of Pristionchus species.</title>
        <authorList>
            <person name="Yoshida K."/>
            <person name="Sommer R.J."/>
        </authorList>
    </citation>
    <scope>NUCLEOTIDE SEQUENCE</scope>
    <source>
        <strain evidence="1">RS5133</strain>
    </source>
</reference>
<keyword evidence="2" id="KW-1185">Reference proteome</keyword>
<comment type="caution">
    <text evidence="1">The sequence shown here is derived from an EMBL/GenBank/DDBJ whole genome shotgun (WGS) entry which is preliminary data.</text>
</comment>